<protein>
    <submittedName>
        <fullName evidence="2">Pimeloyl-ACP methyl ester carboxylesterase</fullName>
    </submittedName>
</protein>
<dbReference type="PANTHER" id="PTHR46438:SF2">
    <property type="entry name" value="ALPHA_BETA-HYDROLASES SUPERFAMILY PROTEIN"/>
    <property type="match status" value="1"/>
</dbReference>
<evidence type="ECO:0000313" key="2">
    <source>
        <dbReference type="EMBL" id="TDT30929.1"/>
    </source>
</evidence>
<gene>
    <name evidence="2" type="ORF">CLV29_2337</name>
</gene>
<dbReference type="AlphaFoldDB" id="A0A4R7J3L3"/>
<proteinExistence type="predicted"/>
<organism evidence="2 3">
    <name type="scientific">Naumannella halotolerans</name>
    <dbReference type="NCBI Taxonomy" id="993414"/>
    <lineage>
        <taxon>Bacteria</taxon>
        <taxon>Bacillati</taxon>
        <taxon>Actinomycetota</taxon>
        <taxon>Actinomycetes</taxon>
        <taxon>Propionibacteriales</taxon>
        <taxon>Propionibacteriaceae</taxon>
        <taxon>Naumannella</taxon>
    </lineage>
</organism>
<feature type="domain" description="AB hydrolase-1" evidence="1">
    <location>
        <begin position="64"/>
        <end position="182"/>
    </location>
</feature>
<evidence type="ECO:0000259" key="1">
    <source>
        <dbReference type="Pfam" id="PF00561"/>
    </source>
</evidence>
<dbReference type="Proteomes" id="UP000295371">
    <property type="component" value="Unassembled WGS sequence"/>
</dbReference>
<dbReference type="Gene3D" id="3.40.50.1820">
    <property type="entry name" value="alpha/beta hydrolase"/>
    <property type="match status" value="1"/>
</dbReference>
<dbReference type="InterPro" id="IPR000073">
    <property type="entry name" value="AB_hydrolase_1"/>
</dbReference>
<dbReference type="Pfam" id="PF00561">
    <property type="entry name" value="Abhydrolase_1"/>
    <property type="match status" value="1"/>
</dbReference>
<dbReference type="RefSeq" id="WP_166649249.1">
    <property type="nucleotide sequence ID" value="NZ_SOAW01000002.1"/>
</dbReference>
<sequence length="354" mass="38390">MALPLIGVGALALGAAALGGYAWRNTGYADRDAAKVRAAGFSTEQVTVADGVGISFSRGPQNGPPLLLLHAQSADAHSYDRVLPALAREFTVYVPDLPGHGASDRTPGRYDIGFLTELVVDFCNTVIGRPVLISGHSSGGLIAAAVGAAIPAQVRGLLLEDPPFFSTEAERMPQQFNYVDLATPAHRFLQQDAETDFVSWYIEHNAWIGYLGKGAPKIIEQAQRYRRRHPDRRLNLWFLPPSVNQTFAAMHLFDPRFADAFHELTWQAGFDQAATLGSLSMPATLVHANWRVTGDGILEGAMTDDDASRACGLMGDCRLARVDTGHGFHFEAPERFVHLLRRVADRAATSVATT</sequence>
<dbReference type="PANTHER" id="PTHR46438">
    <property type="entry name" value="ALPHA/BETA-HYDROLASES SUPERFAMILY PROTEIN"/>
    <property type="match status" value="1"/>
</dbReference>
<dbReference type="InterPro" id="IPR029058">
    <property type="entry name" value="AB_hydrolase_fold"/>
</dbReference>
<comment type="caution">
    <text evidence="2">The sequence shown here is derived from an EMBL/GenBank/DDBJ whole genome shotgun (WGS) entry which is preliminary data.</text>
</comment>
<dbReference type="ESTHER" id="9actn-a0a4r7j3l3">
    <property type="family name" value="Zearalenone-hydrolase-fam2"/>
</dbReference>
<dbReference type="EMBL" id="SOAW01000002">
    <property type="protein sequence ID" value="TDT30929.1"/>
    <property type="molecule type" value="Genomic_DNA"/>
</dbReference>
<keyword evidence="3" id="KW-1185">Reference proteome</keyword>
<evidence type="ECO:0000313" key="3">
    <source>
        <dbReference type="Proteomes" id="UP000295371"/>
    </source>
</evidence>
<dbReference type="GO" id="GO:0003824">
    <property type="term" value="F:catalytic activity"/>
    <property type="evidence" value="ECO:0007669"/>
    <property type="project" value="UniProtKB-ARBA"/>
</dbReference>
<name>A0A4R7J3L3_9ACTN</name>
<dbReference type="SUPFAM" id="SSF53474">
    <property type="entry name" value="alpha/beta-Hydrolases"/>
    <property type="match status" value="1"/>
</dbReference>
<reference evidence="2 3" key="1">
    <citation type="submission" date="2019-03" db="EMBL/GenBank/DDBJ databases">
        <title>Genomic Encyclopedia of Archaeal and Bacterial Type Strains, Phase II (KMG-II): from individual species to whole genera.</title>
        <authorList>
            <person name="Goeker M."/>
        </authorList>
    </citation>
    <scope>NUCLEOTIDE SEQUENCE [LARGE SCALE GENOMIC DNA]</scope>
    <source>
        <strain evidence="2 3">DSM 24323</strain>
    </source>
</reference>
<accession>A0A4R7J3L3</accession>